<dbReference type="Gene3D" id="3.40.50.620">
    <property type="entry name" value="HUPs"/>
    <property type="match status" value="1"/>
</dbReference>
<keyword evidence="7" id="KW-0067">ATP-binding</keyword>
<evidence type="ECO:0000256" key="5">
    <source>
        <dbReference type="ARBA" id="ARBA00022741"/>
    </source>
</evidence>
<dbReference type="EMBL" id="JAVFKY010000004">
    <property type="protein sequence ID" value="KAK5578097.1"/>
    <property type="molecule type" value="Genomic_DNA"/>
</dbReference>
<keyword evidence="13" id="KW-1185">Reference proteome</keyword>
<dbReference type="SUPFAM" id="SSF47323">
    <property type="entry name" value="Anticodon-binding domain of a subclass of class I aminoacyl-tRNA synthetases"/>
    <property type="match status" value="1"/>
</dbReference>
<organism evidence="12 13">
    <name type="scientific">Dictyostelium firmibasis</name>
    <dbReference type="NCBI Taxonomy" id="79012"/>
    <lineage>
        <taxon>Eukaryota</taxon>
        <taxon>Amoebozoa</taxon>
        <taxon>Evosea</taxon>
        <taxon>Eumycetozoa</taxon>
        <taxon>Dictyostelia</taxon>
        <taxon>Dictyosteliales</taxon>
        <taxon>Dictyosteliaceae</taxon>
        <taxon>Dictyostelium</taxon>
    </lineage>
</organism>
<evidence type="ECO:0000259" key="11">
    <source>
        <dbReference type="Pfam" id="PF01406"/>
    </source>
</evidence>
<dbReference type="InterPro" id="IPR024909">
    <property type="entry name" value="Cys-tRNA/MSH_ligase"/>
</dbReference>
<feature type="domain" description="tRNA synthetases class I catalytic" evidence="11">
    <location>
        <begin position="63"/>
        <end position="368"/>
    </location>
</feature>
<dbReference type="GO" id="GO:0046872">
    <property type="term" value="F:metal ion binding"/>
    <property type="evidence" value="ECO:0007669"/>
    <property type="project" value="UniProtKB-KW"/>
</dbReference>
<dbReference type="Pfam" id="PF01406">
    <property type="entry name" value="tRNA-synt_1e"/>
    <property type="match status" value="1"/>
</dbReference>
<keyword evidence="9" id="KW-0030">Aminoacyl-tRNA synthetase</keyword>
<evidence type="ECO:0000313" key="13">
    <source>
        <dbReference type="Proteomes" id="UP001344447"/>
    </source>
</evidence>
<dbReference type="GO" id="GO:0006423">
    <property type="term" value="P:cysteinyl-tRNA aminoacylation"/>
    <property type="evidence" value="ECO:0007669"/>
    <property type="project" value="InterPro"/>
</dbReference>
<gene>
    <name evidence="12" type="ORF">RB653_003050</name>
</gene>
<evidence type="ECO:0000256" key="3">
    <source>
        <dbReference type="ARBA" id="ARBA00022598"/>
    </source>
</evidence>
<accession>A0AAN7TXM3</accession>
<evidence type="ECO:0000256" key="6">
    <source>
        <dbReference type="ARBA" id="ARBA00022833"/>
    </source>
</evidence>
<name>A0AAN7TXM3_9MYCE</name>
<keyword evidence="3" id="KW-0436">Ligase</keyword>
<dbReference type="EC" id="6.1.1.16" evidence="2"/>
<evidence type="ECO:0000256" key="9">
    <source>
        <dbReference type="ARBA" id="ARBA00023146"/>
    </source>
</evidence>
<dbReference type="FunFam" id="3.40.50.620:FF:000218">
    <property type="entry name" value="Cysteine-tRNA ligase"/>
    <property type="match status" value="1"/>
</dbReference>
<evidence type="ECO:0000256" key="4">
    <source>
        <dbReference type="ARBA" id="ARBA00022723"/>
    </source>
</evidence>
<dbReference type="GO" id="GO:0004817">
    <property type="term" value="F:cysteine-tRNA ligase activity"/>
    <property type="evidence" value="ECO:0007669"/>
    <property type="project" value="UniProtKB-EC"/>
</dbReference>
<dbReference type="InterPro" id="IPR014729">
    <property type="entry name" value="Rossmann-like_a/b/a_fold"/>
</dbReference>
<dbReference type="PRINTS" id="PR00983">
    <property type="entry name" value="TRNASYNTHCYS"/>
</dbReference>
<dbReference type="InterPro" id="IPR015803">
    <property type="entry name" value="Cys-tRNA-ligase"/>
</dbReference>
<reference evidence="12 13" key="1">
    <citation type="submission" date="2023-11" db="EMBL/GenBank/DDBJ databases">
        <title>Dfirmibasis_genome.</title>
        <authorList>
            <person name="Edelbroek B."/>
            <person name="Kjellin J."/>
            <person name="Jerlstrom-Hultqvist J."/>
            <person name="Soderbom F."/>
        </authorList>
    </citation>
    <scope>NUCLEOTIDE SEQUENCE [LARGE SCALE GENOMIC DNA]</scope>
    <source>
        <strain evidence="12 13">TNS-C-14</strain>
    </source>
</reference>
<comment type="cofactor">
    <cofactor evidence="1">
        <name>Zn(2+)</name>
        <dbReference type="ChEBI" id="CHEBI:29105"/>
    </cofactor>
</comment>
<evidence type="ECO:0000313" key="12">
    <source>
        <dbReference type="EMBL" id="KAK5578097.1"/>
    </source>
</evidence>
<dbReference type="NCBIfam" id="TIGR00435">
    <property type="entry name" value="cysS"/>
    <property type="match status" value="1"/>
</dbReference>
<dbReference type="Proteomes" id="UP001344447">
    <property type="component" value="Unassembled WGS sequence"/>
</dbReference>
<evidence type="ECO:0000256" key="1">
    <source>
        <dbReference type="ARBA" id="ARBA00001947"/>
    </source>
</evidence>
<evidence type="ECO:0000256" key="7">
    <source>
        <dbReference type="ARBA" id="ARBA00022840"/>
    </source>
</evidence>
<evidence type="ECO:0000256" key="10">
    <source>
        <dbReference type="ARBA" id="ARBA00031499"/>
    </source>
</evidence>
<dbReference type="SUPFAM" id="SSF52374">
    <property type="entry name" value="Nucleotidylyl transferase"/>
    <property type="match status" value="1"/>
</dbReference>
<proteinExistence type="inferred from homology"/>
<keyword evidence="8" id="KW-0648">Protein biosynthesis</keyword>
<sequence length="581" mass="67791">MLKLMLRNEINKYKIVRLYSTTPKIREWKQPSLCDSYDTGIMVKNSLYKYGMAPFLISNSSEKNQRPISWYTCGPTVYSSSHIGHARNYITVDIIQRILVDYFRLNIVHVMGITDVDDKIINKSKQELISANELSRKFEQEFFEDLKSLNIKPPMFTTRVSEHIDEIIKYIQKIKENQLTYESTKSVIFDVNKFGIDRYCSLRAANQQIKSDDTLLEKDKKSIEDFVLWKAYNENIDIDGTGRPVSWDSPFGEGRPGWHIECSAMIDSIFKSHLDVHSGGVDLQFPHHQNEIAQCEGHSHYPGDATQWTDYFFHIGHLHLNSEKMSKSLGNVISIRDFLSRYPANTLRWVCLVHKYYDPVNFSEDVLQLCIDKEIKFLNWFIFIRSKLKKELTSVDKIKKQYKNSIELLNQLNETKYLVEKDLRDSFNTPSVIKRLELLMKQTTESINSVDTDLIFNVQDYIESILNMLGFDFSENNNNINNNNSSNNNINDTNTFLLETLLDLRSDLKDLIKEIPKNDKSLDNIKSKIYQLVDQVRDSCKSEISLRITDIQCDSTKKSYTIDWLDKNHIQLLNSRKPPNK</sequence>
<dbReference type="PANTHER" id="PTHR10890">
    <property type="entry name" value="CYSTEINYL-TRNA SYNTHETASE"/>
    <property type="match status" value="1"/>
</dbReference>
<evidence type="ECO:0000256" key="2">
    <source>
        <dbReference type="ARBA" id="ARBA00012832"/>
    </source>
</evidence>
<dbReference type="GO" id="GO:0005737">
    <property type="term" value="C:cytoplasm"/>
    <property type="evidence" value="ECO:0007669"/>
    <property type="project" value="TreeGrafter"/>
</dbReference>
<evidence type="ECO:0000256" key="8">
    <source>
        <dbReference type="ARBA" id="ARBA00022917"/>
    </source>
</evidence>
<protein>
    <recommendedName>
        <fullName evidence="2">cysteine--tRNA ligase</fullName>
        <ecNumber evidence="2">6.1.1.16</ecNumber>
    </recommendedName>
    <alternativeName>
        <fullName evidence="10">Cysteinyl-tRNA synthetase</fullName>
    </alternativeName>
</protein>
<dbReference type="CDD" id="cd00672">
    <property type="entry name" value="CysRS_core"/>
    <property type="match status" value="1"/>
</dbReference>
<dbReference type="GO" id="GO:0005524">
    <property type="term" value="F:ATP binding"/>
    <property type="evidence" value="ECO:0007669"/>
    <property type="project" value="UniProtKB-KW"/>
</dbReference>
<comment type="caution">
    <text evidence="12">The sequence shown here is derived from an EMBL/GenBank/DDBJ whole genome shotgun (WGS) entry which is preliminary data.</text>
</comment>
<dbReference type="HAMAP" id="MF_00041">
    <property type="entry name" value="Cys_tRNA_synth"/>
    <property type="match status" value="1"/>
</dbReference>
<dbReference type="PANTHER" id="PTHR10890:SF4">
    <property type="entry name" value="CYSTEINE--TRNA LIGASE, MITOCHONDRIAL-RELATED"/>
    <property type="match status" value="1"/>
</dbReference>
<keyword evidence="5" id="KW-0547">Nucleotide-binding</keyword>
<keyword evidence="6" id="KW-0862">Zinc</keyword>
<keyword evidence="4" id="KW-0479">Metal-binding</keyword>
<dbReference type="AlphaFoldDB" id="A0AAN7TXM3"/>
<dbReference type="InterPro" id="IPR032678">
    <property type="entry name" value="tRNA-synt_1_cat_dom"/>
</dbReference>
<dbReference type="InterPro" id="IPR009080">
    <property type="entry name" value="tRNAsynth_Ia_anticodon-bd"/>
</dbReference>